<dbReference type="AlphaFoldDB" id="A0A936YRB5"/>
<dbReference type="EMBL" id="JAEQNC010000007">
    <property type="protein sequence ID" value="MBL0373337.1"/>
    <property type="molecule type" value="Genomic_DNA"/>
</dbReference>
<keyword evidence="5" id="KW-1185">Reference proteome</keyword>
<dbReference type="RefSeq" id="WP_201659587.1">
    <property type="nucleotide sequence ID" value="NZ_JAEQNC010000007.1"/>
</dbReference>
<reference evidence="4" key="1">
    <citation type="submission" date="2021-01" db="EMBL/GenBank/DDBJ databases">
        <title>Rhizobium sp. strain KVB221 16S ribosomal RNA gene Genome sequencing and assembly.</title>
        <authorList>
            <person name="Kang M."/>
        </authorList>
    </citation>
    <scope>NUCLEOTIDE SEQUENCE</scope>
    <source>
        <strain evidence="4">KVB221</strain>
    </source>
</reference>
<dbReference type="PANTHER" id="PTHR30137:SF8">
    <property type="entry name" value="BLR5498 PROTEIN"/>
    <property type="match status" value="1"/>
</dbReference>
<organism evidence="4 5">
    <name type="scientific">Rhizobium setariae</name>
    <dbReference type="NCBI Taxonomy" id="2801340"/>
    <lineage>
        <taxon>Bacteria</taxon>
        <taxon>Pseudomonadati</taxon>
        <taxon>Pseudomonadota</taxon>
        <taxon>Alphaproteobacteria</taxon>
        <taxon>Hyphomicrobiales</taxon>
        <taxon>Rhizobiaceae</taxon>
        <taxon>Rhizobium/Agrobacterium group</taxon>
        <taxon>Rhizobium</taxon>
    </lineage>
</organism>
<dbReference type="GO" id="GO:0005829">
    <property type="term" value="C:cytosol"/>
    <property type="evidence" value="ECO:0007669"/>
    <property type="project" value="TreeGrafter"/>
</dbReference>
<protein>
    <submittedName>
        <fullName evidence="4">LLM class flavin-dependent oxidoreductase</fullName>
    </submittedName>
</protein>
<dbReference type="InterPro" id="IPR011251">
    <property type="entry name" value="Luciferase-like_dom"/>
</dbReference>
<name>A0A936YRB5_9HYPH</name>
<dbReference type="Gene3D" id="3.20.20.30">
    <property type="entry name" value="Luciferase-like domain"/>
    <property type="match status" value="1"/>
</dbReference>
<gene>
    <name evidence="4" type="ORF">JJB09_14965</name>
</gene>
<dbReference type="InterPro" id="IPR036661">
    <property type="entry name" value="Luciferase-like_sf"/>
</dbReference>
<dbReference type="SUPFAM" id="SSF51679">
    <property type="entry name" value="Bacterial luciferase-like"/>
    <property type="match status" value="1"/>
</dbReference>
<dbReference type="PANTHER" id="PTHR30137">
    <property type="entry name" value="LUCIFERASE-LIKE MONOOXYGENASE"/>
    <property type="match status" value="1"/>
</dbReference>
<dbReference type="GO" id="GO:0016705">
    <property type="term" value="F:oxidoreductase activity, acting on paired donors, with incorporation or reduction of molecular oxygen"/>
    <property type="evidence" value="ECO:0007669"/>
    <property type="project" value="InterPro"/>
</dbReference>
<evidence type="ECO:0000259" key="3">
    <source>
        <dbReference type="Pfam" id="PF00296"/>
    </source>
</evidence>
<evidence type="ECO:0000256" key="2">
    <source>
        <dbReference type="ARBA" id="ARBA00023033"/>
    </source>
</evidence>
<evidence type="ECO:0000256" key="1">
    <source>
        <dbReference type="ARBA" id="ARBA00023002"/>
    </source>
</evidence>
<comment type="caution">
    <text evidence="4">The sequence shown here is derived from an EMBL/GenBank/DDBJ whole genome shotgun (WGS) entry which is preliminary data.</text>
</comment>
<feature type="domain" description="Luciferase-like" evidence="3">
    <location>
        <begin position="1"/>
        <end position="306"/>
    </location>
</feature>
<accession>A0A936YRB5</accession>
<dbReference type="InterPro" id="IPR050766">
    <property type="entry name" value="Bact_Lucif_Oxidored"/>
</dbReference>
<evidence type="ECO:0000313" key="5">
    <source>
        <dbReference type="Proteomes" id="UP000633219"/>
    </source>
</evidence>
<dbReference type="Pfam" id="PF00296">
    <property type="entry name" value="Bac_luciferase"/>
    <property type="match status" value="1"/>
</dbReference>
<keyword evidence="1" id="KW-0560">Oxidoreductase</keyword>
<keyword evidence="2" id="KW-0503">Monooxygenase</keyword>
<dbReference type="Proteomes" id="UP000633219">
    <property type="component" value="Unassembled WGS sequence"/>
</dbReference>
<sequence length="344" mass="38175">MEFNHFLSAYFPDPTYGGDRLYRDMIEQAILAENLGYRGLTIPEHHLINVLLVPDPLQMAVKLASVTKKVEIITSVSVLPIHDMRIFAGAAIQADILCEGRLIIGVGRGAFAYELARLGSPIEQSREKFDESLNLLIELFTKEEVSWNGKYYNFDSLTVMPRPVTKPMPQLMLAALVPEGIYASVKRGFHIQTTPLDATYDKMKTQIDAFLRGKAELGDAGKHLRLALSRVCIVAKNDADAKRMTDLAYDYYSRFNNVFTGPGIVKNGRIASLPQKQTIEELSENLIICTASEMVDRLSQYSELGINDLITNVNIGMSQGDAIDAMHRFAADVKPKLSTASKAA</sequence>
<dbReference type="GO" id="GO:0004497">
    <property type="term" value="F:monooxygenase activity"/>
    <property type="evidence" value="ECO:0007669"/>
    <property type="project" value="UniProtKB-KW"/>
</dbReference>
<proteinExistence type="predicted"/>
<evidence type="ECO:0000313" key="4">
    <source>
        <dbReference type="EMBL" id="MBL0373337.1"/>
    </source>
</evidence>